<gene>
    <name evidence="2" type="ORF">PIB30_069670</name>
</gene>
<reference evidence="2 3" key="1">
    <citation type="journal article" date="2023" name="Plants (Basel)">
        <title>Bridging the Gap: Combining Genomics and Transcriptomics Approaches to Understand Stylosanthes scabra, an Orphan Legume from the Brazilian Caatinga.</title>
        <authorList>
            <person name="Ferreira-Neto J.R.C."/>
            <person name="da Silva M.D."/>
            <person name="Binneck E."/>
            <person name="de Melo N.F."/>
            <person name="da Silva R.H."/>
            <person name="de Melo A.L.T.M."/>
            <person name="Pandolfi V."/>
            <person name="Bustamante F.O."/>
            <person name="Brasileiro-Vidal A.C."/>
            <person name="Benko-Iseppon A.M."/>
        </authorList>
    </citation>
    <scope>NUCLEOTIDE SEQUENCE [LARGE SCALE GENOMIC DNA]</scope>
    <source>
        <tissue evidence="2">Leaves</tissue>
    </source>
</reference>
<proteinExistence type="predicted"/>
<protein>
    <submittedName>
        <fullName evidence="2">Uncharacterized protein</fullName>
    </submittedName>
</protein>
<feature type="region of interest" description="Disordered" evidence="1">
    <location>
        <begin position="89"/>
        <end position="130"/>
    </location>
</feature>
<organism evidence="2 3">
    <name type="scientific">Stylosanthes scabra</name>
    <dbReference type="NCBI Taxonomy" id="79078"/>
    <lineage>
        <taxon>Eukaryota</taxon>
        <taxon>Viridiplantae</taxon>
        <taxon>Streptophyta</taxon>
        <taxon>Embryophyta</taxon>
        <taxon>Tracheophyta</taxon>
        <taxon>Spermatophyta</taxon>
        <taxon>Magnoliopsida</taxon>
        <taxon>eudicotyledons</taxon>
        <taxon>Gunneridae</taxon>
        <taxon>Pentapetalae</taxon>
        <taxon>rosids</taxon>
        <taxon>fabids</taxon>
        <taxon>Fabales</taxon>
        <taxon>Fabaceae</taxon>
        <taxon>Papilionoideae</taxon>
        <taxon>50 kb inversion clade</taxon>
        <taxon>dalbergioids sensu lato</taxon>
        <taxon>Dalbergieae</taxon>
        <taxon>Pterocarpus clade</taxon>
        <taxon>Stylosanthes</taxon>
    </lineage>
</organism>
<accession>A0ABU6RNF9</accession>
<dbReference type="EMBL" id="JASCZI010030978">
    <property type="protein sequence ID" value="MED6125567.1"/>
    <property type="molecule type" value="Genomic_DNA"/>
</dbReference>
<comment type="caution">
    <text evidence="2">The sequence shown here is derived from an EMBL/GenBank/DDBJ whole genome shotgun (WGS) entry which is preliminary data.</text>
</comment>
<evidence type="ECO:0000313" key="2">
    <source>
        <dbReference type="EMBL" id="MED6125567.1"/>
    </source>
</evidence>
<evidence type="ECO:0000256" key="1">
    <source>
        <dbReference type="SAM" id="MobiDB-lite"/>
    </source>
</evidence>
<dbReference type="Proteomes" id="UP001341840">
    <property type="component" value="Unassembled WGS sequence"/>
</dbReference>
<name>A0ABU6RNF9_9FABA</name>
<evidence type="ECO:0000313" key="3">
    <source>
        <dbReference type="Proteomes" id="UP001341840"/>
    </source>
</evidence>
<keyword evidence="3" id="KW-1185">Reference proteome</keyword>
<feature type="compositionally biased region" description="Basic and acidic residues" evidence="1">
    <location>
        <begin position="99"/>
        <end position="130"/>
    </location>
</feature>
<sequence>MEKNGECSYTIATHTLILVCIRSGQRELRVASDGAAIEAPVSELWWIKGCHSRLPEDIPEWMQGNVQAGRGRFSDGISYIPRNCWPGATSTGAASASKNVEDKGKGKAEEGGGERGKKKAWEARDKDLNE</sequence>